<dbReference type="VEuPathDB" id="VectorBase:SCAU015052"/>
<dbReference type="InterPro" id="IPR036291">
    <property type="entry name" value="NAD(P)-bd_dom_sf"/>
</dbReference>
<dbReference type="PRINTS" id="PR00081">
    <property type="entry name" value="GDHRDH"/>
</dbReference>
<evidence type="ECO:0000256" key="1">
    <source>
        <dbReference type="ARBA" id="ARBA00023002"/>
    </source>
</evidence>
<evidence type="ECO:0000313" key="3">
    <source>
        <dbReference type="EnsemblMetazoa" id="SCAU015052-PA"/>
    </source>
</evidence>
<gene>
    <name evidence="3" type="primary">106084517</name>
</gene>
<dbReference type="AlphaFoldDB" id="A0A1I8Q9B6"/>
<sequence length="321" mass="36317">MSFLDYVLLAVVSLYIIYVLLWMLLDCNVRLWWKIYCGTSISALKGQVVWITGASSGIGRALALQLASYGVHLVISARRENLLQQLKQQCVVESKGLLTDRDVLVLPMDVLKLEDHKKCLDAVLVHFGHINVLVNNAGRSQRAHWEDIMIEVDRELFELDVFSALHLSRLVVRYFMEKQNGRGQIACTSSVASLAIVPYSASYCGAKHSLNAYFRCLALEHRSVDVTIFNPGPVATEFLRESFTAVPNEKVSRDTMDKHRMSTERVGFLYATALANKIQMSWCGLFPVNLLCYVSRYSLLTAVMNKLITTQRMQKFRDGEV</sequence>
<protein>
    <recommendedName>
        <fullName evidence="5">Dehydrogenase/reductase SDR family member 7</fullName>
    </recommendedName>
</protein>
<accession>A0A1I8Q9B6</accession>
<evidence type="ECO:0008006" key="5">
    <source>
        <dbReference type="Google" id="ProtNLM"/>
    </source>
</evidence>
<dbReference type="PROSITE" id="PS00061">
    <property type="entry name" value="ADH_SHORT"/>
    <property type="match status" value="1"/>
</dbReference>
<dbReference type="Gene3D" id="3.40.50.720">
    <property type="entry name" value="NAD(P)-binding Rossmann-like Domain"/>
    <property type="match status" value="1"/>
</dbReference>
<keyword evidence="2" id="KW-0812">Transmembrane</keyword>
<dbReference type="InterPro" id="IPR020904">
    <property type="entry name" value="Sc_DH/Rdtase_CS"/>
</dbReference>
<keyword evidence="2" id="KW-1133">Transmembrane helix</keyword>
<dbReference type="EnsemblMetazoa" id="SCAU015052-RA">
    <property type="protein sequence ID" value="SCAU015052-PA"/>
    <property type="gene ID" value="SCAU015052"/>
</dbReference>
<dbReference type="InterPro" id="IPR053011">
    <property type="entry name" value="SDR_family_member_7"/>
</dbReference>
<dbReference type="SUPFAM" id="SSF51735">
    <property type="entry name" value="NAD(P)-binding Rossmann-fold domains"/>
    <property type="match status" value="1"/>
</dbReference>
<dbReference type="OrthoDB" id="47007at2759"/>
<dbReference type="Pfam" id="PF00106">
    <property type="entry name" value="adh_short"/>
    <property type="match status" value="1"/>
</dbReference>
<organism evidence="3 4">
    <name type="scientific">Stomoxys calcitrans</name>
    <name type="common">Stable fly</name>
    <name type="synonym">Conops calcitrans</name>
    <dbReference type="NCBI Taxonomy" id="35570"/>
    <lineage>
        <taxon>Eukaryota</taxon>
        <taxon>Metazoa</taxon>
        <taxon>Ecdysozoa</taxon>
        <taxon>Arthropoda</taxon>
        <taxon>Hexapoda</taxon>
        <taxon>Insecta</taxon>
        <taxon>Pterygota</taxon>
        <taxon>Neoptera</taxon>
        <taxon>Endopterygota</taxon>
        <taxon>Diptera</taxon>
        <taxon>Brachycera</taxon>
        <taxon>Muscomorpha</taxon>
        <taxon>Muscoidea</taxon>
        <taxon>Muscidae</taxon>
        <taxon>Stomoxys</taxon>
    </lineage>
</organism>
<dbReference type="GO" id="GO:0016491">
    <property type="term" value="F:oxidoreductase activity"/>
    <property type="evidence" value="ECO:0007669"/>
    <property type="project" value="UniProtKB-KW"/>
</dbReference>
<dbReference type="Proteomes" id="UP000095300">
    <property type="component" value="Unassembled WGS sequence"/>
</dbReference>
<feature type="transmembrane region" description="Helical" evidence="2">
    <location>
        <begin position="6"/>
        <end position="25"/>
    </location>
</feature>
<proteinExistence type="predicted"/>
<reference evidence="3" key="1">
    <citation type="submission" date="2020-05" db="UniProtKB">
        <authorList>
            <consortium name="EnsemblMetazoa"/>
        </authorList>
    </citation>
    <scope>IDENTIFICATION</scope>
    <source>
        <strain evidence="3">USDA</strain>
    </source>
</reference>
<name>A0A1I8Q9B6_STOCA</name>
<dbReference type="InterPro" id="IPR002347">
    <property type="entry name" value="SDR_fam"/>
</dbReference>
<dbReference type="STRING" id="35570.A0A1I8Q9B6"/>
<evidence type="ECO:0000313" key="4">
    <source>
        <dbReference type="Proteomes" id="UP000095300"/>
    </source>
</evidence>
<keyword evidence="4" id="KW-1185">Reference proteome</keyword>
<dbReference type="PANTHER" id="PTHR44269:SF1">
    <property type="entry name" value="DEHYDROGENASE_REDUCTASE SDR FAMILY MEMBER 7"/>
    <property type="match status" value="1"/>
</dbReference>
<keyword evidence="1" id="KW-0560">Oxidoreductase</keyword>
<evidence type="ECO:0000256" key="2">
    <source>
        <dbReference type="SAM" id="Phobius"/>
    </source>
</evidence>
<keyword evidence="2" id="KW-0472">Membrane</keyword>
<dbReference type="KEGG" id="scac:106084517"/>
<dbReference type="PANTHER" id="PTHR44269">
    <property type="entry name" value="DEHYDROGENASE/REDUCTASE SDR FAMILY MEMBER 7-RELATED"/>
    <property type="match status" value="1"/>
</dbReference>